<reference evidence="1 2" key="1">
    <citation type="submission" date="2017-07" db="EMBL/GenBank/DDBJ databases">
        <title>Virgibacillus sp. LM2416.</title>
        <authorList>
            <person name="Tak E.J."/>
            <person name="Bae J.-W."/>
        </authorList>
    </citation>
    <scope>NUCLEOTIDE SEQUENCE [LARGE SCALE GENOMIC DNA]</scope>
    <source>
        <strain evidence="1 2">LM2416</strain>
    </source>
</reference>
<dbReference type="GO" id="GO:0010124">
    <property type="term" value="P:phenylacetate catabolic process"/>
    <property type="evidence" value="ECO:0007669"/>
    <property type="project" value="InterPro"/>
</dbReference>
<dbReference type="OrthoDB" id="9789947at2"/>
<dbReference type="NCBIfam" id="TIGR02158">
    <property type="entry name" value="PA_CoA_Oxy3"/>
    <property type="match status" value="1"/>
</dbReference>
<dbReference type="SUPFAM" id="SSF47240">
    <property type="entry name" value="Ferritin-like"/>
    <property type="match status" value="1"/>
</dbReference>
<dbReference type="PANTHER" id="PTHR30458:SF0">
    <property type="entry name" value="1,2-PHENYLACETYL-COA EPOXIDASE, SUBUNIT C"/>
    <property type="match status" value="1"/>
</dbReference>
<dbReference type="PANTHER" id="PTHR30458">
    <property type="entry name" value="PHENYLACETIC ACID DEGRADATION PROTEIN PAA"/>
    <property type="match status" value="1"/>
</dbReference>
<dbReference type="InterPro" id="IPR011882">
    <property type="entry name" value="PaaC"/>
</dbReference>
<evidence type="ECO:0000313" key="1">
    <source>
        <dbReference type="EMBL" id="ASK61953.1"/>
    </source>
</evidence>
<name>A0A220U2E9_9BACI</name>
<dbReference type="RefSeq" id="WP_089061213.1">
    <property type="nucleotide sequence ID" value="NZ_CP022315.1"/>
</dbReference>
<organism evidence="1 2">
    <name type="scientific">Virgibacillus phasianinus</name>
    <dbReference type="NCBI Taxonomy" id="2017483"/>
    <lineage>
        <taxon>Bacteria</taxon>
        <taxon>Bacillati</taxon>
        <taxon>Bacillota</taxon>
        <taxon>Bacilli</taxon>
        <taxon>Bacillales</taxon>
        <taxon>Bacillaceae</taxon>
        <taxon>Virgibacillus</taxon>
    </lineage>
</organism>
<dbReference type="InterPro" id="IPR009078">
    <property type="entry name" value="Ferritin-like_SF"/>
</dbReference>
<dbReference type="AlphaFoldDB" id="A0A220U2E9"/>
<dbReference type="GO" id="GO:0005829">
    <property type="term" value="C:cytosol"/>
    <property type="evidence" value="ECO:0007669"/>
    <property type="project" value="TreeGrafter"/>
</dbReference>
<gene>
    <name evidence="1" type="primary">paaI</name>
    <name evidence="1" type="ORF">CFK37_07165</name>
</gene>
<dbReference type="InterPro" id="IPR012347">
    <property type="entry name" value="Ferritin-like"/>
</dbReference>
<dbReference type="Pfam" id="PF05138">
    <property type="entry name" value="PaaA_PaaC"/>
    <property type="match status" value="1"/>
</dbReference>
<keyword evidence="2" id="KW-1185">Reference proteome</keyword>
<dbReference type="Gene3D" id="1.20.1260.10">
    <property type="match status" value="1"/>
</dbReference>
<protein>
    <submittedName>
        <fullName evidence="1">Phenylacetate-CoA oxygenase subunit PaaI</fullName>
    </submittedName>
</protein>
<sequence length="271" mass="31045">MTIRETAADAKQDPSYLKALTELLYQLADDDFITSFRGSEWLGLAPHIEEDVAYSSITQNTMGHAVLFYDLLEELGAGKADVLAHERPPKERRNGIYLEKKNGEGSYLEEPYYDWALTVVRNYLYETFKKTKLEAVATSSYQPLAMVAQKVLMEQTYHLAHWKMWLKQLQGSNDDARKRIQSRIKEAWNEFQDVLELGSESQSMEQFNLITGEQIVKERWLEDVTATLNNIPDAPLDKRYGSGRNGEHTADLEQALGILAEVYVSDKQAIW</sequence>
<dbReference type="InterPro" id="IPR052703">
    <property type="entry name" value="Aromatic_CoA_ox/epox"/>
</dbReference>
<accession>A0A220U2E9</accession>
<dbReference type="InterPro" id="IPR007814">
    <property type="entry name" value="PaaA_PaaC"/>
</dbReference>
<dbReference type="Proteomes" id="UP000198312">
    <property type="component" value="Chromosome"/>
</dbReference>
<dbReference type="KEGG" id="vil:CFK37_07165"/>
<evidence type="ECO:0000313" key="2">
    <source>
        <dbReference type="Proteomes" id="UP000198312"/>
    </source>
</evidence>
<proteinExistence type="predicted"/>
<dbReference type="EMBL" id="CP022315">
    <property type="protein sequence ID" value="ASK61953.1"/>
    <property type="molecule type" value="Genomic_DNA"/>
</dbReference>